<comment type="caution">
    <text evidence="4">The sequence shown here is derived from an EMBL/GenBank/DDBJ whole genome shotgun (WGS) entry which is preliminary data.</text>
</comment>
<evidence type="ECO:0000256" key="2">
    <source>
        <dbReference type="ARBA" id="ARBA00022842"/>
    </source>
</evidence>
<feature type="compositionally biased region" description="Basic and acidic residues" evidence="3">
    <location>
        <begin position="1"/>
        <end position="16"/>
    </location>
</feature>
<gene>
    <name evidence="4" type="ORF">MPRG_32680</name>
</gene>
<evidence type="ECO:0000313" key="5">
    <source>
        <dbReference type="Proteomes" id="UP000465240"/>
    </source>
</evidence>
<evidence type="ECO:0000256" key="3">
    <source>
        <dbReference type="SAM" id="MobiDB-lite"/>
    </source>
</evidence>
<name>A0ABQ1C6D7_9MYCO</name>
<reference evidence="4 5" key="1">
    <citation type="journal article" date="2019" name="Emerg. Microbes Infect.">
        <title>Comprehensive subspecies identification of 175 nontuberculous mycobacteria species based on 7547 genomic profiles.</title>
        <authorList>
            <person name="Matsumoto Y."/>
            <person name="Kinjo T."/>
            <person name="Motooka D."/>
            <person name="Nabeya D."/>
            <person name="Jung N."/>
            <person name="Uechi K."/>
            <person name="Horii T."/>
            <person name="Iida T."/>
            <person name="Fujita J."/>
            <person name="Nakamura S."/>
        </authorList>
    </citation>
    <scope>NUCLEOTIDE SEQUENCE [LARGE SCALE GENOMIC DNA]</scope>
    <source>
        <strain evidence="4 5">JCM 18565</strain>
    </source>
</reference>
<keyword evidence="2" id="KW-0460">Magnesium</keyword>
<proteinExistence type="predicted"/>
<dbReference type="Proteomes" id="UP000465240">
    <property type="component" value="Unassembled WGS sequence"/>
</dbReference>
<dbReference type="Gene3D" id="3.40.50.150">
    <property type="entry name" value="Vaccinia Virus protein VP39"/>
    <property type="match status" value="1"/>
</dbReference>
<evidence type="ECO:0000256" key="1">
    <source>
        <dbReference type="ARBA" id="ARBA00022723"/>
    </source>
</evidence>
<evidence type="ECO:0008006" key="6">
    <source>
        <dbReference type="Google" id="ProtNLM"/>
    </source>
</evidence>
<dbReference type="InterPro" id="IPR042086">
    <property type="entry name" value="MeTrfase_capping"/>
</dbReference>
<dbReference type="PANTHER" id="PTHR31009">
    <property type="entry name" value="S-ADENOSYL-L-METHIONINE:CARBOXYL METHYLTRANSFERASE FAMILY PROTEIN"/>
    <property type="match status" value="1"/>
</dbReference>
<feature type="region of interest" description="Disordered" evidence="3">
    <location>
        <begin position="1"/>
        <end position="28"/>
    </location>
</feature>
<organism evidence="4 5">
    <name type="scientific">Mycobacterium paragordonae</name>
    <dbReference type="NCBI Taxonomy" id="1389713"/>
    <lineage>
        <taxon>Bacteria</taxon>
        <taxon>Bacillati</taxon>
        <taxon>Actinomycetota</taxon>
        <taxon>Actinomycetes</taxon>
        <taxon>Mycobacteriales</taxon>
        <taxon>Mycobacteriaceae</taxon>
        <taxon>Mycobacterium</taxon>
    </lineage>
</organism>
<dbReference type="EMBL" id="BLKX01000001">
    <property type="protein sequence ID" value="GFG79992.1"/>
    <property type="molecule type" value="Genomic_DNA"/>
</dbReference>
<keyword evidence="1" id="KW-0479">Metal-binding</keyword>
<sequence>MSATPRRTEPQPKVRLPESSVVVRPEPMESATYSQSSRLQAAGLLPAVALFEQAAHQVPLPKPPQPVVIADYGAATGHNSLKPMATAVEVLRGRTRHDHAILVAHTDVPENDFTALFNTLSDDPDSYLNNDTASFTSAIGRSFYQQILPTCTVNLGWSSWAIQWLSRVPEGAPEVADHVQIAFSSNTEARRAYEHQSALDWNDFVAFRGRELCPGGRLVVLTMALDDDGEFGYRPLNEALMATLEELAEHGLVRREEMRRMVIPVVARTEKDFRAPFAPRGWFESLTIEHLDMFNADDRFWARYEKDSDAEAFGAQWAAFARAALFPTLRAGLSGGFNDPRGADFIDRLEAGVAERLAKAPEPMRIPLASLVLAKRESR</sequence>
<evidence type="ECO:0000313" key="4">
    <source>
        <dbReference type="EMBL" id="GFG79992.1"/>
    </source>
</evidence>
<accession>A0ABQ1C6D7</accession>
<dbReference type="SUPFAM" id="SSF53335">
    <property type="entry name" value="S-adenosyl-L-methionine-dependent methyltransferases"/>
    <property type="match status" value="1"/>
</dbReference>
<dbReference type="Pfam" id="PF03492">
    <property type="entry name" value="Methyltransf_7"/>
    <property type="match status" value="1"/>
</dbReference>
<dbReference type="InterPro" id="IPR005299">
    <property type="entry name" value="MeTrfase_7"/>
</dbReference>
<dbReference type="InterPro" id="IPR029063">
    <property type="entry name" value="SAM-dependent_MTases_sf"/>
</dbReference>
<protein>
    <recommendedName>
        <fullName evidence="6">SAM-dependent methyltransferase</fullName>
    </recommendedName>
</protein>
<keyword evidence="5" id="KW-1185">Reference proteome</keyword>
<dbReference type="Gene3D" id="1.10.1200.270">
    <property type="entry name" value="Methyltransferase, alpha-helical capping domain"/>
    <property type="match status" value="1"/>
</dbReference>